<dbReference type="InterPro" id="IPR015422">
    <property type="entry name" value="PyrdxlP-dep_Trfase_small"/>
</dbReference>
<dbReference type="EMBL" id="VSSQ01000556">
    <property type="protein sequence ID" value="MPL97454.1"/>
    <property type="molecule type" value="Genomic_DNA"/>
</dbReference>
<protein>
    <submittedName>
        <fullName evidence="6">GDP-perosamine synthase</fullName>
        <ecNumber evidence="6">2.6.1.102</ecNumber>
    </submittedName>
</protein>
<dbReference type="PIRSF" id="PIRSF000390">
    <property type="entry name" value="PLP_StrS"/>
    <property type="match status" value="1"/>
</dbReference>
<dbReference type="Gene3D" id="3.90.1150.10">
    <property type="entry name" value="Aspartate Aminotransferase, domain 1"/>
    <property type="match status" value="1"/>
</dbReference>
<dbReference type="SUPFAM" id="SSF53383">
    <property type="entry name" value="PLP-dependent transferases"/>
    <property type="match status" value="1"/>
</dbReference>
<evidence type="ECO:0000256" key="5">
    <source>
        <dbReference type="ARBA" id="ARBA00037999"/>
    </source>
</evidence>
<name>A0A644W141_9ZZZZ</name>
<evidence type="ECO:0000313" key="6">
    <source>
        <dbReference type="EMBL" id="MPL97454.1"/>
    </source>
</evidence>
<evidence type="ECO:0000256" key="3">
    <source>
        <dbReference type="ARBA" id="ARBA00022679"/>
    </source>
</evidence>
<keyword evidence="4" id="KW-0663">Pyridoxal phosphate</keyword>
<gene>
    <name evidence="6" type="primary">per_5</name>
    <name evidence="6" type="ORF">SDC9_43645</name>
</gene>
<dbReference type="InterPro" id="IPR000653">
    <property type="entry name" value="DegT/StrS_aminotransferase"/>
</dbReference>
<dbReference type="AlphaFoldDB" id="A0A644W141"/>
<evidence type="ECO:0000256" key="4">
    <source>
        <dbReference type="ARBA" id="ARBA00022898"/>
    </source>
</evidence>
<comment type="cofactor">
    <cofactor evidence="1">
        <name>pyridoxal 5'-phosphate</name>
        <dbReference type="ChEBI" id="CHEBI:597326"/>
    </cofactor>
</comment>
<evidence type="ECO:0000256" key="2">
    <source>
        <dbReference type="ARBA" id="ARBA00022576"/>
    </source>
</evidence>
<dbReference type="InterPro" id="IPR026385">
    <property type="entry name" value="LegC-like"/>
</dbReference>
<dbReference type="PANTHER" id="PTHR30244:SF30">
    <property type="entry name" value="BLR5990 PROTEIN"/>
    <property type="match status" value="1"/>
</dbReference>
<dbReference type="GO" id="GO:0102933">
    <property type="term" value="F:GDP-4-dehydro-6-deoxy-D-mannose-4-aminotransferase activity"/>
    <property type="evidence" value="ECO:0007669"/>
    <property type="project" value="UniProtKB-EC"/>
</dbReference>
<dbReference type="InterPro" id="IPR015421">
    <property type="entry name" value="PyrdxlP-dep_Trfase_major"/>
</dbReference>
<dbReference type="Gene3D" id="3.40.640.10">
    <property type="entry name" value="Type I PLP-dependent aspartate aminotransferase-like (Major domain)"/>
    <property type="match status" value="1"/>
</dbReference>
<dbReference type="PANTHER" id="PTHR30244">
    <property type="entry name" value="TRANSAMINASE"/>
    <property type="match status" value="1"/>
</dbReference>
<dbReference type="InterPro" id="IPR015424">
    <property type="entry name" value="PyrdxlP-dep_Trfase"/>
</dbReference>
<comment type="similarity">
    <text evidence="5">Belongs to the DegT/DnrJ/EryC1 family.</text>
</comment>
<keyword evidence="3 6" id="KW-0808">Transferase</keyword>
<dbReference type="EC" id="2.6.1.102" evidence="6"/>
<accession>A0A644W141</accession>
<dbReference type="Pfam" id="PF01041">
    <property type="entry name" value="DegT_DnrJ_EryC1"/>
    <property type="match status" value="1"/>
</dbReference>
<organism evidence="6">
    <name type="scientific">bioreactor metagenome</name>
    <dbReference type="NCBI Taxonomy" id="1076179"/>
    <lineage>
        <taxon>unclassified sequences</taxon>
        <taxon>metagenomes</taxon>
        <taxon>ecological metagenomes</taxon>
    </lineage>
</organism>
<dbReference type="FunFam" id="3.40.640.10:FF:000090">
    <property type="entry name" value="Pyridoxal phosphate-dependent aminotransferase"/>
    <property type="match status" value="1"/>
</dbReference>
<comment type="caution">
    <text evidence="6">The sequence shown here is derived from an EMBL/GenBank/DDBJ whole genome shotgun (WGS) entry which is preliminary data.</text>
</comment>
<dbReference type="NCBIfam" id="TIGR04181">
    <property type="entry name" value="NHT_00031"/>
    <property type="match status" value="1"/>
</dbReference>
<dbReference type="CDD" id="cd00616">
    <property type="entry name" value="AHBA_syn"/>
    <property type="match status" value="1"/>
</dbReference>
<reference evidence="6" key="1">
    <citation type="submission" date="2019-08" db="EMBL/GenBank/DDBJ databases">
        <authorList>
            <person name="Kucharzyk K."/>
            <person name="Murdoch R.W."/>
            <person name="Higgins S."/>
            <person name="Loffler F."/>
        </authorList>
    </citation>
    <scope>NUCLEOTIDE SEQUENCE</scope>
</reference>
<keyword evidence="2 6" id="KW-0032">Aminotransferase</keyword>
<evidence type="ECO:0000256" key="1">
    <source>
        <dbReference type="ARBA" id="ARBA00001933"/>
    </source>
</evidence>
<dbReference type="GO" id="GO:0000271">
    <property type="term" value="P:polysaccharide biosynthetic process"/>
    <property type="evidence" value="ECO:0007669"/>
    <property type="project" value="TreeGrafter"/>
</dbReference>
<proteinExistence type="inferred from homology"/>
<dbReference type="GO" id="GO:0030170">
    <property type="term" value="F:pyridoxal phosphate binding"/>
    <property type="evidence" value="ECO:0007669"/>
    <property type="project" value="TreeGrafter"/>
</dbReference>
<sequence length="366" mass="40938">MIPLCVPEVRGNEWKYIKECLDTNWVSSVGSYVDKFEEDFAKYLGSESAVVTMNGTAALQLAMITLGIGDGDEVIVPSMTFISSVNSIKYTGAEPVFVDVCRDTYVMDVNKVEELITPKTKAIMPVHIYGYPVDMDKLCELAKKHNLYVIEDATEALGTTYKGKMVGNIGDIGCFSFNGNKLITTGAGGMLVTNNKEVAKRAKYLSNQTKTIMENGAMYHEEIGFNFRMPNILAAMGVAQLEMVPEYLNSKRKNAELYNKMLSGINGIELVKQDDSINNSYWLYSLLVTENFKVSRDELIKILQDNGIASRPFFMLVHKMNPYIKCKYGDMTNSEYLEKHGINLPSSVSLKEDEIIKICKVIKSIC</sequence>